<dbReference type="RefSeq" id="WP_057002780.1">
    <property type="nucleotide sequence ID" value="NZ_AZGA01000068.1"/>
</dbReference>
<dbReference type="Gene3D" id="2.60.40.10">
    <property type="entry name" value="Immunoglobulins"/>
    <property type="match status" value="3"/>
</dbReference>
<dbReference type="NCBIfam" id="TIGR04226">
    <property type="entry name" value="RrgB_K2N_iso_D2"/>
    <property type="match status" value="1"/>
</dbReference>
<evidence type="ECO:0000313" key="7">
    <source>
        <dbReference type="EMBL" id="KRM32701.1"/>
    </source>
</evidence>
<dbReference type="InterPro" id="IPR048052">
    <property type="entry name" value="FM1-like"/>
</dbReference>
<dbReference type="InterPro" id="IPR013783">
    <property type="entry name" value="Ig-like_fold"/>
</dbReference>
<keyword evidence="4" id="KW-0812">Transmembrane</keyword>
<gene>
    <name evidence="7" type="ORF">FC83_GL000266</name>
</gene>
<dbReference type="PANTHER" id="PTHR36108">
    <property type="entry name" value="COLOSSIN-B-RELATED"/>
    <property type="match status" value="1"/>
</dbReference>
<dbReference type="InterPro" id="IPR041033">
    <property type="entry name" value="SpaA_PFL_dom_1"/>
</dbReference>
<dbReference type="PATRIC" id="fig|1423734.3.peg.267"/>
<dbReference type="InterPro" id="IPR032364">
    <property type="entry name" value="GramPos_pilinD1_N"/>
</dbReference>
<dbReference type="Pfam" id="PF16555">
    <property type="entry name" value="GramPos_pilinD1"/>
    <property type="match status" value="1"/>
</dbReference>
<dbReference type="SUPFAM" id="SSF49478">
    <property type="entry name" value="Cna protein B-type domain"/>
    <property type="match status" value="1"/>
</dbReference>
<feature type="domain" description="Gram-positive pilin subunit D1 N-terminal" evidence="5">
    <location>
        <begin position="41"/>
        <end position="188"/>
    </location>
</feature>
<comment type="caution">
    <text evidence="7">The sequence shown here is derived from an EMBL/GenBank/DDBJ whole genome shotgun (WGS) entry which is preliminary data.</text>
</comment>
<protein>
    <recommendedName>
        <fullName evidence="9">Cell wall surface anchor family protein</fullName>
    </recommendedName>
</protein>
<evidence type="ECO:0000256" key="2">
    <source>
        <dbReference type="ARBA" id="ARBA00022525"/>
    </source>
</evidence>
<name>A0A0R1XSG0_9LACO</name>
<feature type="domain" description="SpaA-like prealbumin fold" evidence="6">
    <location>
        <begin position="473"/>
        <end position="575"/>
    </location>
</feature>
<dbReference type="AlphaFoldDB" id="A0A0R1XSG0"/>
<dbReference type="Gene3D" id="2.60.40.740">
    <property type="match status" value="1"/>
</dbReference>
<feature type="domain" description="SpaA-like prealbumin fold" evidence="6">
    <location>
        <begin position="204"/>
        <end position="284"/>
    </location>
</feature>
<keyword evidence="3" id="KW-0732">Signal</keyword>
<evidence type="ECO:0000259" key="6">
    <source>
        <dbReference type="Pfam" id="PF17802"/>
    </source>
</evidence>
<organism evidence="7 8">
    <name type="scientific">Agrilactobacillus composti DSM 18527 = JCM 14202</name>
    <dbReference type="NCBI Taxonomy" id="1423734"/>
    <lineage>
        <taxon>Bacteria</taxon>
        <taxon>Bacillati</taxon>
        <taxon>Bacillota</taxon>
        <taxon>Bacilli</taxon>
        <taxon>Lactobacillales</taxon>
        <taxon>Lactobacillaceae</taxon>
        <taxon>Agrilactobacillus</taxon>
    </lineage>
</organism>
<dbReference type="Pfam" id="PF17802">
    <property type="entry name" value="SpaA"/>
    <property type="match status" value="2"/>
</dbReference>
<dbReference type="STRING" id="1423734.FC83_GL000266"/>
<keyword evidence="8" id="KW-1185">Reference proteome</keyword>
<evidence type="ECO:0000256" key="4">
    <source>
        <dbReference type="SAM" id="Phobius"/>
    </source>
</evidence>
<evidence type="ECO:0000256" key="1">
    <source>
        <dbReference type="ARBA" id="ARBA00007257"/>
    </source>
</evidence>
<dbReference type="Proteomes" id="UP000051236">
    <property type="component" value="Unassembled WGS sequence"/>
</dbReference>
<dbReference type="NCBIfam" id="NF033902">
    <property type="entry name" value="iso_D2_wall_anc"/>
    <property type="match status" value="1"/>
</dbReference>
<keyword evidence="4" id="KW-1133">Transmembrane helix</keyword>
<proteinExistence type="inferred from homology"/>
<keyword evidence="4" id="KW-0472">Membrane</keyword>
<evidence type="ECO:0000256" key="3">
    <source>
        <dbReference type="ARBA" id="ARBA00022729"/>
    </source>
</evidence>
<dbReference type="EMBL" id="AZGA01000068">
    <property type="protein sequence ID" value="KRM32701.1"/>
    <property type="molecule type" value="Genomic_DNA"/>
</dbReference>
<accession>A0A0R1XSG0</accession>
<dbReference type="eggNOG" id="COG4932">
    <property type="taxonomic scope" value="Bacteria"/>
</dbReference>
<reference evidence="7 8" key="1">
    <citation type="journal article" date="2015" name="Genome Announc.">
        <title>Expanding the biotechnology potential of lactobacilli through comparative genomics of 213 strains and associated genera.</title>
        <authorList>
            <person name="Sun Z."/>
            <person name="Harris H.M."/>
            <person name="McCann A."/>
            <person name="Guo C."/>
            <person name="Argimon S."/>
            <person name="Zhang W."/>
            <person name="Yang X."/>
            <person name="Jeffery I.B."/>
            <person name="Cooney J.C."/>
            <person name="Kagawa T.F."/>
            <person name="Liu W."/>
            <person name="Song Y."/>
            <person name="Salvetti E."/>
            <person name="Wrobel A."/>
            <person name="Rasinkangas P."/>
            <person name="Parkhill J."/>
            <person name="Rea M.C."/>
            <person name="O'Sullivan O."/>
            <person name="Ritari J."/>
            <person name="Douillard F.P."/>
            <person name="Paul Ross R."/>
            <person name="Yang R."/>
            <person name="Briner A.E."/>
            <person name="Felis G.E."/>
            <person name="de Vos W.M."/>
            <person name="Barrangou R."/>
            <person name="Klaenhammer T.R."/>
            <person name="Caufield P.W."/>
            <person name="Cui Y."/>
            <person name="Zhang H."/>
            <person name="O'Toole P.W."/>
        </authorList>
    </citation>
    <scope>NUCLEOTIDE SEQUENCE [LARGE SCALE GENOMIC DNA]</scope>
    <source>
        <strain evidence="7 8">DSM 18527</strain>
    </source>
</reference>
<keyword evidence="2" id="KW-0964">Secreted</keyword>
<sequence length="621" mass="68358">MIATTNRKIGQFLMALMLCLPLFMGLFQASVVQGAEAPPSQTLTLHKRLLTEAGSITNDGNILPNAPGKPLADVEFMAYDVTDLFVALKKQHPTWTADQIFTALQGTAPEDYQNKKSFKFKATDADGVTSTDLPTKSADNNNKNAVYLIAETKTPAGIDSTSVPIIIGLPFTGTGTTPLENVHLYPKNYMPTKNIEFTKYAYTHHDKATKELAGATFSLTRSVDGTTEYYTGLDKDGHPVFANDAAKQFVFTSDAKGLVQIENIALPNGEYQFREIASVDPFHMVNWGQDGTMVKVTVDGKTVTYDYYDLAGKPQNGQTAAKVYNYDVPEVDKKIDGDKADFDYNQEIPFQIEVPIPLDMTSYTQFELIDTPDNRLQLLSALDTLKVQVLDGNNVVATLDATATATDDGGFKFDLIGDKEVLLAHPGKMLRVDFKMKIKAEADLDTNIENRVDFNNNFTNQTDKEIVTTHGYNFLKVDSHNDKVLPGAKFVVYKTVDGQKLYRSFDDKTNLWDWVETMDNAYEYTSDKDGQLSVQGLATGDYTLQETQAPDGYILPTGDGALTEFKVTQDSFTTTKTEPKKIENGSKSSLPITGGLGIIGLIVVSVLGVGGALMYFKKRRA</sequence>
<dbReference type="InterPro" id="IPR026466">
    <property type="entry name" value="Fim_isopep_form_D2_dom"/>
</dbReference>
<dbReference type="PANTHER" id="PTHR36108:SF13">
    <property type="entry name" value="COLOSSIN-B-RELATED"/>
    <property type="match status" value="1"/>
</dbReference>
<comment type="similarity">
    <text evidence="1">Belongs to the serine-aspartate repeat-containing protein (SDr) family.</text>
</comment>
<feature type="transmembrane region" description="Helical" evidence="4">
    <location>
        <begin position="594"/>
        <end position="616"/>
    </location>
</feature>
<evidence type="ECO:0000259" key="5">
    <source>
        <dbReference type="Pfam" id="PF16555"/>
    </source>
</evidence>
<evidence type="ECO:0000313" key="8">
    <source>
        <dbReference type="Proteomes" id="UP000051236"/>
    </source>
</evidence>
<evidence type="ECO:0008006" key="9">
    <source>
        <dbReference type="Google" id="ProtNLM"/>
    </source>
</evidence>